<dbReference type="Pfam" id="PF19311">
    <property type="entry name" value="KELAA"/>
    <property type="match status" value="1"/>
</dbReference>
<dbReference type="AlphaFoldDB" id="A0A9Q0RTY3"/>
<comment type="caution">
    <text evidence="3">The sequence shown here is derived from an EMBL/GenBank/DDBJ whole genome shotgun (WGS) entry which is preliminary data.</text>
</comment>
<dbReference type="InterPro" id="IPR019384">
    <property type="entry name" value="FHIP"/>
</dbReference>
<sequence length="775" mass="88008">MSFCNLDVLTMFGRLNEVLQSAADVLAPPPSSYDDFDYHWKQIKNFYAAKKTKLVHINDTNIPVHLEQMLKIISTEQNEKEEHESDCMKFVLTRRPLDLLIEFAVTETPPGATGCILNWIRRFLKLPKPHLDDDSICQPIIKLIQLCDGSKASPYEHEEILFLSTVAGLVRQNPNLINLFIPAHRCDYLTTANRRSNTVPVKNPLFDNCKIEANVRRISIVVDNEVDAEECCSKTIESTDPRPECDSKNLEISEENLRQTCDCDDEDRFHLLDTITTYLQSADNVIVVRSCEGAMILTSLPSLNGTCLAVKSSLAALSIKIAERLSYLCRQIPEDMDTGEIEDSVASWGLNPRDGNVSHFVGREQLKEFLSWLDYANCLSNECVDLSTYLCPNLRVNLLEDVVEPSLLDDNAFFMLVLASKIIRQIDSKVFSEEIAIWLIGAEDDTMGDGLLTILIENAQENSNILLPTLQFIESLLDNANERILNAMIFRYLNDRGYYDQNSENQPIQTWSDEEDERERLDENAEGVRKSRTLAPSNILRIINYFLLLLPRQIMSEGVGTCYEEYVQDANRHYQNWVLKTVDYNWPTEAKCSSTSSSNSTTDLNPSFAPQPCSSLQTNIKKELHCNDSGISEGNFYEGPLLRLLFSHVRNMSSYAYELNLAVIAILSKLAFLPHPYLHEVLLNPELPISKGTNTLWSSMQFLARQLLLEVPRKEGFQKKIVETAKNLLMDPPLMNETSTQDDNDPLFEALVVLEEFCKELAAIAFVKYHHGTTK</sequence>
<reference evidence="3" key="1">
    <citation type="submission" date="2022-07" db="EMBL/GenBank/DDBJ databases">
        <authorList>
            <person name="Trinca V."/>
            <person name="Uliana J.V.C."/>
            <person name="Torres T.T."/>
            <person name="Ward R.J."/>
            <person name="Monesi N."/>
        </authorList>
    </citation>
    <scope>NUCLEOTIDE SEQUENCE</scope>
    <source>
        <strain evidence="3">HSMRA1968</strain>
        <tissue evidence="3">Whole embryos</tissue>
    </source>
</reference>
<organism evidence="3 4">
    <name type="scientific">Pseudolycoriella hygida</name>
    <dbReference type="NCBI Taxonomy" id="35572"/>
    <lineage>
        <taxon>Eukaryota</taxon>
        <taxon>Metazoa</taxon>
        <taxon>Ecdysozoa</taxon>
        <taxon>Arthropoda</taxon>
        <taxon>Hexapoda</taxon>
        <taxon>Insecta</taxon>
        <taxon>Pterygota</taxon>
        <taxon>Neoptera</taxon>
        <taxon>Endopterygota</taxon>
        <taxon>Diptera</taxon>
        <taxon>Nematocera</taxon>
        <taxon>Sciaroidea</taxon>
        <taxon>Sciaridae</taxon>
        <taxon>Pseudolycoriella</taxon>
    </lineage>
</organism>
<feature type="domain" description="FHF complex subunit HOOK-interacting protein C-terminal" evidence="2">
    <location>
        <begin position="638"/>
        <end position="729"/>
    </location>
</feature>
<evidence type="ECO:0000313" key="4">
    <source>
        <dbReference type="Proteomes" id="UP001151699"/>
    </source>
</evidence>
<dbReference type="EMBL" id="WJQU01004055">
    <property type="protein sequence ID" value="KAJ6619977.1"/>
    <property type="molecule type" value="Genomic_DNA"/>
</dbReference>
<dbReference type="Pfam" id="PF19314">
    <property type="entry name" value="DUF5917"/>
    <property type="match status" value="1"/>
</dbReference>
<gene>
    <name evidence="3" type="primary">fhip2a</name>
    <name evidence="3" type="ORF">Bhyg_17205</name>
</gene>
<accession>A0A9Q0RTY3</accession>
<dbReference type="PANTHER" id="PTHR21705">
    <property type="entry name" value="RAI16 PROTEIN-RELATED"/>
    <property type="match status" value="1"/>
</dbReference>
<evidence type="ECO:0000259" key="2">
    <source>
        <dbReference type="Pfam" id="PF19314"/>
    </source>
</evidence>
<dbReference type="PANTHER" id="PTHR21705:SF12">
    <property type="entry name" value="FHF COMPLEX SUBUNIT HOOK-INTERACTING PROTEIN C-TERMINAL DOMAIN-CONTAINING PROTEIN"/>
    <property type="match status" value="1"/>
</dbReference>
<protein>
    <submittedName>
        <fullName evidence="3">FHF complex subunit HOOK interacting protein 2A</fullName>
    </submittedName>
</protein>
<evidence type="ECO:0000256" key="1">
    <source>
        <dbReference type="ARBA" id="ARBA00024336"/>
    </source>
</evidence>
<dbReference type="Pfam" id="PF10257">
    <property type="entry name" value="RAI16-like"/>
    <property type="match status" value="1"/>
</dbReference>
<dbReference type="InterPro" id="IPR045669">
    <property type="entry name" value="FHIP_C"/>
</dbReference>
<evidence type="ECO:0000313" key="3">
    <source>
        <dbReference type="EMBL" id="KAJ6619977.1"/>
    </source>
</evidence>
<keyword evidence="4" id="KW-1185">Reference proteome</keyword>
<name>A0A9Q0RTY3_9DIPT</name>
<proteinExistence type="inferred from homology"/>
<dbReference type="Proteomes" id="UP001151699">
    <property type="component" value="Unassembled WGS sequence"/>
</dbReference>
<dbReference type="OrthoDB" id="5350595at2759"/>
<dbReference type="InterPro" id="IPR045668">
    <property type="entry name" value="FHIP_KELAA_motif"/>
</dbReference>
<comment type="similarity">
    <text evidence="1">Belongs to the FHIP family.</text>
</comment>